<dbReference type="OrthoDB" id="8233337at2"/>
<dbReference type="InterPro" id="IPR013830">
    <property type="entry name" value="SGNH_hydro"/>
</dbReference>
<dbReference type="Pfam" id="PF13472">
    <property type="entry name" value="Lipase_GDSL_2"/>
    <property type="match status" value="1"/>
</dbReference>
<dbReference type="Gene3D" id="2.60.120.260">
    <property type="entry name" value="Galactose-binding domain-like"/>
    <property type="match status" value="1"/>
</dbReference>
<organism evidence="2 3">
    <name type="scientific">Aquisphaera giovannonii</name>
    <dbReference type="NCBI Taxonomy" id="406548"/>
    <lineage>
        <taxon>Bacteria</taxon>
        <taxon>Pseudomonadati</taxon>
        <taxon>Planctomycetota</taxon>
        <taxon>Planctomycetia</taxon>
        <taxon>Isosphaerales</taxon>
        <taxon>Isosphaeraceae</taxon>
        <taxon>Aquisphaera</taxon>
    </lineage>
</organism>
<evidence type="ECO:0000313" key="2">
    <source>
        <dbReference type="EMBL" id="QEH38711.1"/>
    </source>
</evidence>
<evidence type="ECO:0000313" key="3">
    <source>
        <dbReference type="Proteomes" id="UP000324233"/>
    </source>
</evidence>
<dbReference type="Gene3D" id="3.40.50.1110">
    <property type="entry name" value="SGNH hydrolase"/>
    <property type="match status" value="1"/>
</dbReference>
<dbReference type="PANTHER" id="PTHR34407:SF1">
    <property type="entry name" value="SGNH HYDROLASE-TYPE ESTERASE DOMAIN-CONTAINING PROTEIN"/>
    <property type="match status" value="1"/>
</dbReference>
<proteinExistence type="predicted"/>
<dbReference type="GO" id="GO:0016788">
    <property type="term" value="F:hydrolase activity, acting on ester bonds"/>
    <property type="evidence" value="ECO:0007669"/>
    <property type="project" value="UniProtKB-ARBA"/>
</dbReference>
<accession>A0A5B9WFG7</accession>
<keyword evidence="3" id="KW-1185">Reference proteome</keyword>
<dbReference type="Proteomes" id="UP000324233">
    <property type="component" value="Chromosome"/>
</dbReference>
<dbReference type="KEGG" id="agv:OJF2_73170"/>
<name>A0A5B9WFG7_9BACT</name>
<dbReference type="InterPro" id="IPR036514">
    <property type="entry name" value="SGNH_hydro_sf"/>
</dbReference>
<evidence type="ECO:0000259" key="1">
    <source>
        <dbReference type="Pfam" id="PF13472"/>
    </source>
</evidence>
<feature type="domain" description="SGNH hydrolase-type esterase" evidence="1">
    <location>
        <begin position="68"/>
        <end position="238"/>
    </location>
</feature>
<dbReference type="RefSeq" id="WP_148598125.1">
    <property type="nucleotide sequence ID" value="NZ_CP042997.1"/>
</dbReference>
<dbReference type="PANTHER" id="PTHR34407">
    <property type="entry name" value="EXPRESSED PROTEIN"/>
    <property type="match status" value="1"/>
</dbReference>
<dbReference type="AlphaFoldDB" id="A0A5B9WFG7"/>
<dbReference type="CDD" id="cd00229">
    <property type="entry name" value="SGNH_hydrolase"/>
    <property type="match status" value="1"/>
</dbReference>
<sequence>MPRTWVFTTTIGFAVLGLVGRSTAREAAGAGSDPYPLADAAECRPRDGLPNFLAKARTPGAEVRVAYLGGSITAQDGWRPKTQASFRKAYPDSKFSEINAAIGGTGSDLGVYRLKQDVLDHRPDLLFVEFATNDGGASPDQIRRCMEGIVRQTWRALPSCDICFVYTLTESAAGPMLAGKFPRSASVMEEVANHYGIPSIHMAMEVTRLAKEGRLIWTGPLPGPAGKVVFANDGVHPYAETGHELYLQAVVRSFGPIAAASKDAKPHALGAPLTPGNYENARLIPIGEATLSSGFAPVDLEADPEFRHFGARLRSLYRASHPGDSITFKFKGTSASIYDVIGPSVGQVLVTVDGGPPRVANRFDGFCLYNRLAVVPVATNLPDTVHTVKVEIDPREPDRMKILGERTKEIKQPERFRGTSFYPGAILVVGELVK</sequence>
<gene>
    <name evidence="2" type="ORF">OJF2_73170</name>
</gene>
<dbReference type="EMBL" id="CP042997">
    <property type="protein sequence ID" value="QEH38711.1"/>
    <property type="molecule type" value="Genomic_DNA"/>
</dbReference>
<protein>
    <recommendedName>
        <fullName evidence="1">SGNH hydrolase-type esterase domain-containing protein</fullName>
    </recommendedName>
</protein>
<dbReference type="SUPFAM" id="SSF52266">
    <property type="entry name" value="SGNH hydrolase"/>
    <property type="match status" value="1"/>
</dbReference>
<reference evidence="2 3" key="1">
    <citation type="submission" date="2019-08" db="EMBL/GenBank/DDBJ databases">
        <title>Deep-cultivation of Planctomycetes and their phenomic and genomic characterization uncovers novel biology.</title>
        <authorList>
            <person name="Wiegand S."/>
            <person name="Jogler M."/>
            <person name="Boedeker C."/>
            <person name="Pinto D."/>
            <person name="Vollmers J."/>
            <person name="Rivas-Marin E."/>
            <person name="Kohn T."/>
            <person name="Peeters S.H."/>
            <person name="Heuer A."/>
            <person name="Rast P."/>
            <person name="Oberbeckmann S."/>
            <person name="Bunk B."/>
            <person name="Jeske O."/>
            <person name="Meyerdierks A."/>
            <person name="Storesund J.E."/>
            <person name="Kallscheuer N."/>
            <person name="Luecker S."/>
            <person name="Lage O.M."/>
            <person name="Pohl T."/>
            <person name="Merkel B.J."/>
            <person name="Hornburger P."/>
            <person name="Mueller R.-W."/>
            <person name="Bruemmer F."/>
            <person name="Labrenz M."/>
            <person name="Spormann A.M."/>
            <person name="Op den Camp H."/>
            <person name="Overmann J."/>
            <person name="Amann R."/>
            <person name="Jetten M.S.M."/>
            <person name="Mascher T."/>
            <person name="Medema M.H."/>
            <person name="Devos D.P."/>
            <person name="Kaster A.-K."/>
            <person name="Ovreas L."/>
            <person name="Rohde M."/>
            <person name="Galperin M.Y."/>
            <person name="Jogler C."/>
        </authorList>
    </citation>
    <scope>NUCLEOTIDE SEQUENCE [LARGE SCALE GENOMIC DNA]</scope>
    <source>
        <strain evidence="2 3">OJF2</strain>
    </source>
</reference>